<dbReference type="AlphaFoldDB" id="A0A2V2YQ27"/>
<evidence type="ECO:0000313" key="1">
    <source>
        <dbReference type="EMBL" id="PWV98536.1"/>
    </source>
</evidence>
<reference evidence="1 2" key="1">
    <citation type="submission" date="2018-05" db="EMBL/GenBank/DDBJ databases">
        <title>Genomic Encyclopedia of Type Strains, Phase III (KMG-III): the genomes of soil and plant-associated and newly described type strains.</title>
        <authorList>
            <person name="Whitman W."/>
        </authorList>
    </citation>
    <scope>NUCLEOTIDE SEQUENCE [LARGE SCALE GENOMIC DNA]</scope>
    <source>
        <strain evidence="1 2">CECT 5696</strain>
    </source>
</reference>
<organism evidence="1 2">
    <name type="scientific">Paenibacillus cellulosilyticus</name>
    <dbReference type="NCBI Taxonomy" id="375489"/>
    <lineage>
        <taxon>Bacteria</taxon>
        <taxon>Bacillati</taxon>
        <taxon>Bacillota</taxon>
        <taxon>Bacilli</taxon>
        <taxon>Bacillales</taxon>
        <taxon>Paenibacillaceae</taxon>
        <taxon>Paenibacillus</taxon>
    </lineage>
</organism>
<sequence>MSIIKLQGVELVQAPMTKCKTCKGLLTVRKLEVQYVSSQRKDHTAYLPADVWYCQQCDKGYAWDAFKTVMDSSNRSWRIVELSAVSKNAVSAASKSQRQPQPQQVPGAVTAQLDAVDYIIADQARYCVNCGGALIKQAVTLRLSNEQQAFYIPCEILQCGTCQRWQMRRHHYMSLSASHSPHVIQVVHHDRVYESLAHLVHRQGAAGQPAAGDPSLSGQAAKTNKQFNKYGVFIPAPTNKKGYFDE</sequence>
<proteinExistence type="predicted"/>
<protein>
    <submittedName>
        <fullName evidence="1">Uncharacterized protein</fullName>
    </submittedName>
</protein>
<accession>A0A2V2YQ27</accession>
<dbReference type="Proteomes" id="UP000246635">
    <property type="component" value="Unassembled WGS sequence"/>
</dbReference>
<dbReference type="EMBL" id="QGTQ01000017">
    <property type="protein sequence ID" value="PWV98536.1"/>
    <property type="molecule type" value="Genomic_DNA"/>
</dbReference>
<keyword evidence="2" id="KW-1185">Reference proteome</keyword>
<evidence type="ECO:0000313" key="2">
    <source>
        <dbReference type="Proteomes" id="UP000246635"/>
    </source>
</evidence>
<name>A0A2V2YQ27_9BACL</name>
<comment type="caution">
    <text evidence="1">The sequence shown here is derived from an EMBL/GenBank/DDBJ whole genome shotgun (WGS) entry which is preliminary data.</text>
</comment>
<dbReference type="OrthoDB" id="9760067at2"/>
<dbReference type="RefSeq" id="WP_110045541.1">
    <property type="nucleotide sequence ID" value="NZ_CP054612.1"/>
</dbReference>
<gene>
    <name evidence="1" type="ORF">DFQ01_11746</name>
</gene>